<evidence type="ECO:0000313" key="8">
    <source>
        <dbReference type="Proteomes" id="UP000268093"/>
    </source>
</evidence>
<dbReference type="InterPro" id="IPR036259">
    <property type="entry name" value="MFS_trans_sf"/>
</dbReference>
<evidence type="ECO:0000256" key="5">
    <source>
        <dbReference type="SAM" id="Phobius"/>
    </source>
</evidence>
<dbReference type="Pfam" id="PF07690">
    <property type="entry name" value="MFS_1"/>
    <property type="match status" value="1"/>
</dbReference>
<evidence type="ECO:0000256" key="4">
    <source>
        <dbReference type="ARBA" id="ARBA00023136"/>
    </source>
</evidence>
<name>A0A433DK30_9FUNG</name>
<dbReference type="PANTHER" id="PTHR23501:SF43">
    <property type="entry name" value="MULTIDRUG TRANSPORTER, PUTATIVE (AFU_ORTHOLOGUE AFUA_6G03040)-RELATED"/>
    <property type="match status" value="1"/>
</dbReference>
<dbReference type="GO" id="GO:0022857">
    <property type="term" value="F:transmembrane transporter activity"/>
    <property type="evidence" value="ECO:0007669"/>
    <property type="project" value="InterPro"/>
</dbReference>
<gene>
    <name evidence="7" type="ORF">BC936DRAFT_149330</name>
</gene>
<dbReference type="Gene3D" id="1.20.1250.20">
    <property type="entry name" value="MFS general substrate transporter like domains"/>
    <property type="match status" value="1"/>
</dbReference>
<dbReference type="AlphaFoldDB" id="A0A433DK30"/>
<keyword evidence="4 5" id="KW-0472">Membrane</keyword>
<evidence type="ECO:0000259" key="6">
    <source>
        <dbReference type="PROSITE" id="PS50850"/>
    </source>
</evidence>
<dbReference type="OrthoDB" id="10021397at2759"/>
<proteinExistence type="predicted"/>
<keyword evidence="8" id="KW-1185">Reference proteome</keyword>
<comment type="subcellular location">
    <subcellularLocation>
        <location evidence="1">Membrane</location>
        <topology evidence="1">Multi-pass membrane protein</topology>
    </subcellularLocation>
</comment>
<keyword evidence="2 5" id="KW-0812">Transmembrane</keyword>
<reference evidence="7 8" key="1">
    <citation type="journal article" date="2018" name="New Phytol.">
        <title>Phylogenomics of Endogonaceae and evolution of mycorrhizas within Mucoromycota.</title>
        <authorList>
            <person name="Chang Y."/>
            <person name="Desiro A."/>
            <person name="Na H."/>
            <person name="Sandor L."/>
            <person name="Lipzen A."/>
            <person name="Clum A."/>
            <person name="Barry K."/>
            <person name="Grigoriev I.V."/>
            <person name="Martin F.M."/>
            <person name="Stajich J.E."/>
            <person name="Smith M.E."/>
            <person name="Bonito G."/>
            <person name="Spatafora J.W."/>
        </authorList>
    </citation>
    <scope>NUCLEOTIDE SEQUENCE [LARGE SCALE GENOMIC DNA]</scope>
    <source>
        <strain evidence="7 8">GMNB39</strain>
    </source>
</reference>
<keyword evidence="3 5" id="KW-1133">Transmembrane helix</keyword>
<evidence type="ECO:0000256" key="2">
    <source>
        <dbReference type="ARBA" id="ARBA00022692"/>
    </source>
</evidence>
<protein>
    <recommendedName>
        <fullName evidence="6">Major facilitator superfamily (MFS) profile domain-containing protein</fullName>
    </recommendedName>
</protein>
<organism evidence="7 8">
    <name type="scientific">Jimgerdemannia flammicorona</name>
    <dbReference type="NCBI Taxonomy" id="994334"/>
    <lineage>
        <taxon>Eukaryota</taxon>
        <taxon>Fungi</taxon>
        <taxon>Fungi incertae sedis</taxon>
        <taxon>Mucoromycota</taxon>
        <taxon>Mucoromycotina</taxon>
        <taxon>Endogonomycetes</taxon>
        <taxon>Endogonales</taxon>
        <taxon>Endogonaceae</taxon>
        <taxon>Jimgerdemannia</taxon>
    </lineage>
</organism>
<dbReference type="EMBL" id="RBNI01000877">
    <property type="protein sequence ID" value="RUP51228.1"/>
    <property type="molecule type" value="Genomic_DNA"/>
</dbReference>
<comment type="caution">
    <text evidence="7">The sequence shown here is derived from an EMBL/GenBank/DDBJ whole genome shotgun (WGS) entry which is preliminary data.</text>
</comment>
<dbReference type="SUPFAM" id="SSF103473">
    <property type="entry name" value="MFS general substrate transporter"/>
    <property type="match status" value="1"/>
</dbReference>
<dbReference type="InterPro" id="IPR011701">
    <property type="entry name" value="MFS"/>
</dbReference>
<dbReference type="PANTHER" id="PTHR23501">
    <property type="entry name" value="MAJOR FACILITATOR SUPERFAMILY"/>
    <property type="match status" value="1"/>
</dbReference>
<evidence type="ECO:0000256" key="3">
    <source>
        <dbReference type="ARBA" id="ARBA00022989"/>
    </source>
</evidence>
<dbReference type="GO" id="GO:0005886">
    <property type="term" value="C:plasma membrane"/>
    <property type="evidence" value="ECO:0007669"/>
    <property type="project" value="TreeGrafter"/>
</dbReference>
<evidence type="ECO:0000313" key="7">
    <source>
        <dbReference type="EMBL" id="RUP51228.1"/>
    </source>
</evidence>
<sequence length="61" mass="6956">MSEIVPLEKRGKYSGIINAVFVLSSVFGPLLGGAIADHANWRWIFYIKYVNVRQRCDLQSQ</sequence>
<dbReference type="Proteomes" id="UP000268093">
    <property type="component" value="Unassembled WGS sequence"/>
</dbReference>
<feature type="domain" description="Major facilitator superfamily (MFS) profile" evidence="6">
    <location>
        <begin position="1"/>
        <end position="61"/>
    </location>
</feature>
<dbReference type="InterPro" id="IPR020846">
    <property type="entry name" value="MFS_dom"/>
</dbReference>
<feature type="transmembrane region" description="Helical" evidence="5">
    <location>
        <begin position="16"/>
        <end position="36"/>
    </location>
</feature>
<dbReference type="PROSITE" id="PS50850">
    <property type="entry name" value="MFS"/>
    <property type="match status" value="1"/>
</dbReference>
<accession>A0A433DK30</accession>
<evidence type="ECO:0000256" key="1">
    <source>
        <dbReference type="ARBA" id="ARBA00004141"/>
    </source>
</evidence>